<evidence type="ECO:0000256" key="7">
    <source>
        <dbReference type="ARBA" id="ARBA00022989"/>
    </source>
</evidence>
<feature type="transmembrane region" description="Helical" evidence="9">
    <location>
        <begin position="79"/>
        <end position="100"/>
    </location>
</feature>
<evidence type="ECO:0000256" key="6">
    <source>
        <dbReference type="ARBA" id="ARBA00022692"/>
    </source>
</evidence>
<keyword evidence="8 9" id="KW-0472">Membrane</keyword>
<dbReference type="InterPro" id="IPR035277">
    <property type="entry name" value="MalF_N"/>
</dbReference>
<comment type="similarity">
    <text evidence="2 10">Belongs to the binding-protein-dependent transport system permease family. MalFG subfamily.</text>
</comment>
<dbReference type="EMBL" id="PGTK01000006">
    <property type="protein sequence ID" value="PJF30858.1"/>
    <property type="molecule type" value="Genomic_DNA"/>
</dbReference>
<comment type="function">
    <text evidence="10">Part of the ABC transporter complex MalEFGK involved in maltose/maltodextrin import. Probably responsible for the translocation of the substrate across the membrane.</text>
</comment>
<keyword evidence="3 9" id="KW-0813">Transport</keyword>
<dbReference type="SUPFAM" id="SSF161098">
    <property type="entry name" value="MetI-like"/>
    <property type="match status" value="1"/>
</dbReference>
<evidence type="ECO:0000256" key="10">
    <source>
        <dbReference type="RuleBase" id="RU367050"/>
    </source>
</evidence>
<feature type="domain" description="ABC transmembrane type-1" evidence="11">
    <location>
        <begin position="305"/>
        <end position="524"/>
    </location>
</feature>
<dbReference type="PANTHER" id="PTHR47314">
    <property type="entry name" value="MALTOSE/MALTODEXTRIN TRANSPORT SYSTEM PERMEASE PROTEIN MALF"/>
    <property type="match status" value="1"/>
</dbReference>
<organism evidence="12 13">
    <name type="scientific">Candidatus Thermofonsia Clade 1 bacterium</name>
    <dbReference type="NCBI Taxonomy" id="2364210"/>
    <lineage>
        <taxon>Bacteria</taxon>
        <taxon>Bacillati</taxon>
        <taxon>Chloroflexota</taxon>
        <taxon>Candidatus Thermofontia</taxon>
        <taxon>Candidatus Thermofonsia Clade 1</taxon>
    </lineage>
</organism>
<evidence type="ECO:0000256" key="4">
    <source>
        <dbReference type="ARBA" id="ARBA00022475"/>
    </source>
</evidence>
<dbReference type="Pfam" id="PF00528">
    <property type="entry name" value="BPD_transp_1"/>
    <property type="match status" value="1"/>
</dbReference>
<keyword evidence="4 10" id="KW-1003">Cell membrane</keyword>
<keyword evidence="5 10" id="KW-0762">Sugar transport</keyword>
<feature type="transmembrane region" description="Helical" evidence="9">
    <location>
        <begin position="389"/>
        <end position="414"/>
    </location>
</feature>
<evidence type="ECO:0000256" key="3">
    <source>
        <dbReference type="ARBA" id="ARBA00022448"/>
    </source>
</evidence>
<keyword evidence="6 9" id="KW-0812">Transmembrane</keyword>
<reference evidence="12 13" key="1">
    <citation type="submission" date="2017-11" db="EMBL/GenBank/DDBJ databases">
        <title>Evolution of Phototrophy in the Chloroflexi Phylum Driven by Horizontal Gene Transfer.</title>
        <authorList>
            <person name="Ward L.M."/>
            <person name="Hemp J."/>
            <person name="Shih P.M."/>
            <person name="Mcglynn S.E."/>
            <person name="Fischer W."/>
        </authorList>
    </citation>
    <scope>NUCLEOTIDE SEQUENCE [LARGE SCALE GENOMIC DNA]</scope>
    <source>
        <strain evidence="12">CP2_2F</strain>
    </source>
</reference>
<dbReference type="InterPro" id="IPR032550">
    <property type="entry name" value="TM_PBP2_N"/>
</dbReference>
<feature type="transmembrane region" description="Helical" evidence="9">
    <location>
        <begin position="342"/>
        <end position="362"/>
    </location>
</feature>
<dbReference type="SUPFAM" id="SSF160964">
    <property type="entry name" value="MalF N-terminal region-like"/>
    <property type="match status" value="1"/>
</dbReference>
<evidence type="ECO:0000256" key="8">
    <source>
        <dbReference type="ARBA" id="ARBA00023136"/>
    </source>
</evidence>
<dbReference type="PROSITE" id="PS50928">
    <property type="entry name" value="ABC_TM1"/>
    <property type="match status" value="1"/>
</dbReference>
<evidence type="ECO:0000256" key="5">
    <source>
        <dbReference type="ARBA" id="ARBA00022597"/>
    </source>
</evidence>
<dbReference type="GO" id="GO:1990060">
    <property type="term" value="C:maltose transport complex"/>
    <property type="evidence" value="ECO:0007669"/>
    <property type="project" value="TreeGrafter"/>
</dbReference>
<keyword evidence="7 9" id="KW-1133">Transmembrane helix</keyword>
<name>A0A2M8NZZ1_9CHLR</name>
<accession>A0A2M8NZZ1</accession>
<evidence type="ECO:0000259" key="11">
    <source>
        <dbReference type="PROSITE" id="PS50928"/>
    </source>
</evidence>
<feature type="transmembrane region" description="Helical" evidence="9">
    <location>
        <begin position="505"/>
        <end position="527"/>
    </location>
</feature>
<dbReference type="Pfam" id="PF16296">
    <property type="entry name" value="TM_PBP2_N"/>
    <property type="match status" value="1"/>
</dbReference>
<dbReference type="AlphaFoldDB" id="A0A2M8NZZ1"/>
<dbReference type="PANTHER" id="PTHR47314:SF1">
    <property type="entry name" value="MALTOSE_MALTODEXTRIN TRANSPORT SYSTEM PERMEASE PROTEIN MALF"/>
    <property type="match status" value="1"/>
</dbReference>
<comment type="caution">
    <text evidence="12">The sequence shown here is derived from an EMBL/GenBank/DDBJ whole genome shotgun (WGS) entry which is preliminary data.</text>
</comment>
<dbReference type="InterPro" id="IPR035906">
    <property type="entry name" value="MetI-like_sf"/>
</dbReference>
<evidence type="ECO:0000256" key="9">
    <source>
        <dbReference type="RuleBase" id="RU363032"/>
    </source>
</evidence>
<feature type="transmembrane region" description="Helical" evidence="9">
    <location>
        <begin position="47"/>
        <end position="67"/>
    </location>
</feature>
<dbReference type="GO" id="GO:0015423">
    <property type="term" value="F:ABC-type maltose transporter activity"/>
    <property type="evidence" value="ECO:0007669"/>
    <property type="project" value="TreeGrafter"/>
</dbReference>
<feature type="transmembrane region" description="Helical" evidence="9">
    <location>
        <begin position="304"/>
        <end position="330"/>
    </location>
</feature>
<dbReference type="Gene3D" id="1.10.3720.10">
    <property type="entry name" value="MetI-like"/>
    <property type="match status" value="1"/>
</dbReference>
<dbReference type="Proteomes" id="UP000228921">
    <property type="component" value="Unassembled WGS sequence"/>
</dbReference>
<comment type="subcellular location">
    <subcellularLocation>
        <location evidence="1 9">Cell membrane</location>
        <topology evidence="1 9">Multi-pass membrane protein</topology>
    </subcellularLocation>
</comment>
<sequence length="538" mass="59669">MTTGTLTQQPSVQPAIPGVVTLLLRYLGLMIVDAFAFWLIFSLINDGVWELAIAIGLITLFVNIINLRPELKPLRWMSPAFALLALGVIYPIVYTIYVAFTNYGDGHLLTKTQVVQLLERRTFVPETGTRYRWEAFINEAGEYALWLTAPDGPSFFVVGQGALQTVSGDIPETFQGFRRATRAERTRLLTAAANQQFGPEDYRLSVTRDFVAVLEQRFVYDRATDSITDRQTGRVFTADDEIGFFVDRAALEEARAQNPEAQARDFLMRIEGFPAGVGYRTVIGFANFDRFFNSPALRGPLLSIFTWTVVFALSSVASTFALGLLVALLMQGKFFGRRFFRTLLIVPYAIPALISVVTWRGMFQPQFGVFSQIIPGLPNVFADGTLTRIAILIVNLWLGYPYFMLVCSGALAAIPADLYEAAQVDGASRFQAFRFITMPLLLVSIGPLLISSFTFNFNNYTLIAAFNDGNPVIADSPIPAGQTDILISYTYRIAFSGQGGADFGFASAISIIIFIIVGTVTIMQMGLTRRWEEVSRNV</sequence>
<dbReference type="Gene3D" id="1.20.58.370">
    <property type="entry name" value="MalF N-terminal region-like"/>
    <property type="match status" value="1"/>
</dbReference>
<gene>
    <name evidence="12" type="ORF">CUN51_06645</name>
</gene>
<evidence type="ECO:0000313" key="12">
    <source>
        <dbReference type="EMBL" id="PJF30858.1"/>
    </source>
</evidence>
<evidence type="ECO:0000256" key="2">
    <source>
        <dbReference type="ARBA" id="ARBA00009047"/>
    </source>
</evidence>
<dbReference type="CDD" id="cd06261">
    <property type="entry name" value="TM_PBP2"/>
    <property type="match status" value="1"/>
</dbReference>
<proteinExistence type="inferred from homology"/>
<evidence type="ECO:0000313" key="13">
    <source>
        <dbReference type="Proteomes" id="UP000228921"/>
    </source>
</evidence>
<dbReference type="InterPro" id="IPR000515">
    <property type="entry name" value="MetI-like"/>
</dbReference>
<dbReference type="GO" id="GO:0042956">
    <property type="term" value="P:maltodextrin transmembrane transport"/>
    <property type="evidence" value="ECO:0007669"/>
    <property type="project" value="TreeGrafter"/>
</dbReference>
<protein>
    <recommendedName>
        <fullName evidence="10">Maltose/maltodextrin transport system permease protein</fullName>
    </recommendedName>
</protein>
<evidence type="ECO:0000256" key="1">
    <source>
        <dbReference type="ARBA" id="ARBA00004651"/>
    </source>
</evidence>
<feature type="transmembrane region" description="Helical" evidence="9">
    <location>
        <begin position="435"/>
        <end position="455"/>
    </location>
</feature>
<feature type="transmembrane region" description="Helical" evidence="9">
    <location>
        <begin position="23"/>
        <end position="41"/>
    </location>
</feature>